<reference evidence="1" key="1">
    <citation type="journal article" date="2013" name="Genome Biol.">
        <title>Draft genome of the mountain pine beetle, Dendroctonus ponderosae Hopkins, a major forest pest.</title>
        <authorList>
            <person name="Keeling C.I."/>
            <person name="Yuen M.M."/>
            <person name="Liao N.Y."/>
            <person name="Docking T.R."/>
            <person name="Chan S.K."/>
            <person name="Taylor G.A."/>
            <person name="Palmquist D.L."/>
            <person name="Jackman S.D."/>
            <person name="Nguyen A."/>
            <person name="Li M."/>
            <person name="Henderson H."/>
            <person name="Janes J.K."/>
            <person name="Zhao Y."/>
            <person name="Pandoh P."/>
            <person name="Moore R."/>
            <person name="Sperling F.A."/>
            <person name="Huber D.P."/>
            <person name="Birol I."/>
            <person name="Jones S.J."/>
            <person name="Bohlmann J."/>
        </authorList>
    </citation>
    <scope>NUCLEOTIDE SEQUENCE</scope>
</reference>
<dbReference type="EMBL" id="KB740761">
    <property type="protein sequence ID" value="ENN79039.1"/>
    <property type="molecule type" value="Genomic_DNA"/>
</dbReference>
<accession>N6TFA1</accession>
<dbReference type="AlphaFoldDB" id="N6TFA1"/>
<name>N6TFA1_DENPD</name>
<protein>
    <submittedName>
        <fullName evidence="1">Uncharacterized protein</fullName>
    </submittedName>
</protein>
<proteinExistence type="predicted"/>
<dbReference type="HOGENOM" id="CLU_3399810_0_0_1"/>
<sequence length="31" mass="3263">MFTESANSAALGISRGQFEISNSSTRSGIRS</sequence>
<gene>
    <name evidence="1" type="ORF">YQE_04506</name>
</gene>
<organism evidence="1">
    <name type="scientific">Dendroctonus ponderosae</name>
    <name type="common">Mountain pine beetle</name>
    <dbReference type="NCBI Taxonomy" id="77166"/>
    <lineage>
        <taxon>Eukaryota</taxon>
        <taxon>Metazoa</taxon>
        <taxon>Ecdysozoa</taxon>
        <taxon>Arthropoda</taxon>
        <taxon>Hexapoda</taxon>
        <taxon>Insecta</taxon>
        <taxon>Pterygota</taxon>
        <taxon>Neoptera</taxon>
        <taxon>Endopterygota</taxon>
        <taxon>Coleoptera</taxon>
        <taxon>Polyphaga</taxon>
        <taxon>Cucujiformia</taxon>
        <taxon>Curculionidae</taxon>
        <taxon>Scolytinae</taxon>
        <taxon>Dendroctonus</taxon>
    </lineage>
</organism>
<feature type="non-terminal residue" evidence="1">
    <location>
        <position position="1"/>
    </location>
</feature>
<evidence type="ECO:0000313" key="1">
    <source>
        <dbReference type="EMBL" id="ENN79039.1"/>
    </source>
</evidence>